<dbReference type="SUPFAM" id="SSF75011">
    <property type="entry name" value="3-carboxy-cis,cis-mucoante lactonizing enzyme"/>
    <property type="match status" value="1"/>
</dbReference>
<evidence type="ECO:0000313" key="1">
    <source>
        <dbReference type="EMBL" id="EEF22129.1"/>
    </source>
</evidence>
<reference evidence="2" key="1">
    <citation type="journal article" date="2010" name="Nat. Biotechnol.">
        <title>Draft genome sequence of the oilseed species Ricinus communis.</title>
        <authorList>
            <person name="Chan A.P."/>
            <person name="Crabtree J."/>
            <person name="Zhao Q."/>
            <person name="Lorenzi H."/>
            <person name="Orvis J."/>
            <person name="Puiu D."/>
            <person name="Melake-Berhan A."/>
            <person name="Jones K.M."/>
            <person name="Redman J."/>
            <person name="Chen G."/>
            <person name="Cahoon E.B."/>
            <person name="Gedil M."/>
            <person name="Stanke M."/>
            <person name="Haas B.J."/>
            <person name="Wortman J.R."/>
            <person name="Fraser-Liggett C.M."/>
            <person name="Ravel J."/>
            <person name="Rabinowicz P.D."/>
        </authorList>
    </citation>
    <scope>NUCLEOTIDE SEQUENCE [LARGE SCALE GENOMIC DNA]</scope>
    <source>
        <strain evidence="2">cv. Hale</strain>
    </source>
</reference>
<evidence type="ECO:0000313" key="2">
    <source>
        <dbReference type="Proteomes" id="UP000008311"/>
    </source>
</evidence>
<keyword evidence="2" id="KW-1185">Reference proteome</keyword>
<dbReference type="Proteomes" id="UP000008311">
    <property type="component" value="Unassembled WGS sequence"/>
</dbReference>
<protein>
    <submittedName>
        <fullName evidence="1">Uncharacterized protein</fullName>
    </submittedName>
</protein>
<dbReference type="AlphaFoldDB" id="B9TPT5"/>
<name>B9TPT5_RICCO</name>
<dbReference type="InParanoid" id="B9TPT5"/>
<proteinExistence type="predicted"/>
<organism evidence="1 2">
    <name type="scientific">Ricinus communis</name>
    <name type="common">Castor bean</name>
    <dbReference type="NCBI Taxonomy" id="3988"/>
    <lineage>
        <taxon>Eukaryota</taxon>
        <taxon>Viridiplantae</taxon>
        <taxon>Streptophyta</taxon>
        <taxon>Embryophyta</taxon>
        <taxon>Tracheophyta</taxon>
        <taxon>Spermatophyta</taxon>
        <taxon>Magnoliopsida</taxon>
        <taxon>eudicotyledons</taxon>
        <taxon>Gunneridae</taxon>
        <taxon>Pentapetalae</taxon>
        <taxon>rosids</taxon>
        <taxon>fabids</taxon>
        <taxon>Malpighiales</taxon>
        <taxon>Euphorbiaceae</taxon>
        <taxon>Acalyphoideae</taxon>
        <taxon>Acalypheae</taxon>
        <taxon>Ricinus</taxon>
    </lineage>
</organism>
<dbReference type="EMBL" id="EQ996826">
    <property type="protein sequence ID" value="EEF22129.1"/>
    <property type="molecule type" value="Genomic_DNA"/>
</dbReference>
<accession>B9TPT5</accession>
<sequence>MTHRVLAESKNYVLTHEYETVFVYCRVTGKSTVVGDHHGDPTCGVIAPDESWFATGGQGVSVFVPCRGVKTYLRDPVFHVSAMRLEGSDNVCFLVDPWSDNASVWRLNPSTGDLSKLRDGPDLRDEPYVAK</sequence>
<gene>
    <name evidence="1" type="ORF">RCOM_1986910</name>
</gene>